<dbReference type="EMBL" id="AMRG01000009">
    <property type="protein sequence ID" value="EKE83376.1"/>
    <property type="molecule type" value="Genomic_DNA"/>
</dbReference>
<evidence type="ECO:0000313" key="9">
    <source>
        <dbReference type="EMBL" id="EKE83376.1"/>
    </source>
</evidence>
<dbReference type="SUPFAM" id="SSF55920">
    <property type="entry name" value="Creatinase/aminopeptidase"/>
    <property type="match status" value="1"/>
</dbReference>
<evidence type="ECO:0000256" key="3">
    <source>
        <dbReference type="ARBA" id="ARBA00022723"/>
    </source>
</evidence>
<sequence>MTPAWLELATLYQDHIQLLQQRYQQALARESLTTLAIHAGQLKRHFFDDRVYPFKANPYFCQWLPLPQQPQSWLVLREQQAPLLVIHATPTEKLLLQPLLRQLQGLGWLIDYINTPEAIERFLPYHKQQAAYLGEHIDVAKALGFEHINPESLINFLNYRRVIKSDYELACIGNAARRALAGQELAAQAFTGGASEFTCWLAYLRGSGLRESELPYAVQLQQRQSAGQRLMLIDGGADFAGYAAAITRTYCTRDDDAADLMVALEQVTLALVGHLTPGTAYADIESLAQQQLANLLCAFGLIKLAPEDIVEQRLTQYFMPYESACLVGLQARDVGAYLADERGTPIPPPAHLPQLKTTLTVAPRQVFRIGMGVYFIDSLLQRLAESRHRRQIDWQRVEQFRLLGTIRVEDNVVVRANHSDNLSRVAG</sequence>
<evidence type="ECO:0000313" key="10">
    <source>
        <dbReference type="Proteomes" id="UP000014115"/>
    </source>
</evidence>
<dbReference type="InterPro" id="IPR000994">
    <property type="entry name" value="Pept_M24"/>
</dbReference>
<evidence type="ECO:0000259" key="8">
    <source>
        <dbReference type="Pfam" id="PF21216"/>
    </source>
</evidence>
<dbReference type="InterPro" id="IPR048819">
    <property type="entry name" value="PepQ_N"/>
</dbReference>
<dbReference type="GO" id="GO:0046872">
    <property type="term" value="F:metal ion binding"/>
    <property type="evidence" value="ECO:0007669"/>
    <property type="project" value="UniProtKB-KW"/>
</dbReference>
<dbReference type="GO" id="GO:0008237">
    <property type="term" value="F:metallopeptidase activity"/>
    <property type="evidence" value="ECO:0007669"/>
    <property type="project" value="UniProtKB-KW"/>
</dbReference>
<dbReference type="Gene3D" id="3.40.350.10">
    <property type="entry name" value="Creatinase/prolidase N-terminal domain"/>
    <property type="match status" value="1"/>
</dbReference>
<dbReference type="PATRIC" id="fig|740709.3.peg.1649"/>
<dbReference type="RefSeq" id="WP_008488862.1">
    <property type="nucleotide sequence ID" value="NZ_AMRG01000009.1"/>
</dbReference>
<dbReference type="InterPro" id="IPR029149">
    <property type="entry name" value="Creatin/AminoP/Spt16_N"/>
</dbReference>
<dbReference type="STRING" id="740709.A10D4_08142"/>
<dbReference type="GO" id="GO:0005829">
    <property type="term" value="C:cytosol"/>
    <property type="evidence" value="ECO:0007669"/>
    <property type="project" value="TreeGrafter"/>
</dbReference>
<keyword evidence="4" id="KW-0378">Hydrolase</keyword>
<protein>
    <submittedName>
        <fullName evidence="9">Proline dipeptidase</fullName>
    </submittedName>
</protein>
<keyword evidence="10" id="KW-1185">Reference proteome</keyword>
<dbReference type="Gene3D" id="3.90.230.10">
    <property type="entry name" value="Creatinase/methionine aminopeptidase superfamily"/>
    <property type="match status" value="1"/>
</dbReference>
<organism evidence="9 10">
    <name type="scientific">Idiomarina xiamenensis 10-D-4</name>
    <dbReference type="NCBI Taxonomy" id="740709"/>
    <lineage>
        <taxon>Bacteria</taxon>
        <taxon>Pseudomonadati</taxon>
        <taxon>Pseudomonadota</taxon>
        <taxon>Gammaproteobacteria</taxon>
        <taxon>Alteromonadales</taxon>
        <taxon>Idiomarinaceae</taxon>
        <taxon>Idiomarina</taxon>
    </lineage>
</organism>
<dbReference type="PANTHER" id="PTHR43226">
    <property type="entry name" value="XAA-PRO AMINOPEPTIDASE 3"/>
    <property type="match status" value="1"/>
</dbReference>
<evidence type="ECO:0000256" key="6">
    <source>
        <dbReference type="ARBA" id="ARBA00023211"/>
    </source>
</evidence>
<dbReference type="Pfam" id="PF00557">
    <property type="entry name" value="Peptidase_M24"/>
    <property type="match status" value="1"/>
</dbReference>
<dbReference type="GO" id="GO:0004177">
    <property type="term" value="F:aminopeptidase activity"/>
    <property type="evidence" value="ECO:0007669"/>
    <property type="project" value="TreeGrafter"/>
</dbReference>
<gene>
    <name evidence="9" type="ORF">A10D4_08142</name>
</gene>
<keyword evidence="2" id="KW-0645">Protease</keyword>
<dbReference type="OrthoDB" id="9806388at2"/>
<comment type="caution">
    <text evidence="9">The sequence shown here is derived from an EMBL/GenBank/DDBJ whole genome shotgun (WGS) entry which is preliminary data.</text>
</comment>
<evidence type="ECO:0000256" key="5">
    <source>
        <dbReference type="ARBA" id="ARBA00023049"/>
    </source>
</evidence>
<keyword evidence="3" id="KW-0479">Metal-binding</keyword>
<dbReference type="InterPro" id="IPR052433">
    <property type="entry name" value="X-Pro_dipept-like"/>
</dbReference>
<dbReference type="NCBIfam" id="NF010133">
    <property type="entry name" value="PRK13607.1"/>
    <property type="match status" value="1"/>
</dbReference>
<reference evidence="9 10" key="1">
    <citation type="journal article" date="2012" name="J. Bacteriol.">
        <title>Genome Sequence of Idiomarina xiamenensis Type Strain 10-D-4.</title>
        <authorList>
            <person name="Lai Q."/>
            <person name="Wang L."/>
            <person name="Wang W."/>
            <person name="Shao Z."/>
        </authorList>
    </citation>
    <scope>NUCLEOTIDE SEQUENCE [LARGE SCALE GENOMIC DNA]</scope>
    <source>
        <strain evidence="9 10">10-D-4</strain>
    </source>
</reference>
<dbReference type="Pfam" id="PF21216">
    <property type="entry name" value="PepQ_N"/>
    <property type="match status" value="1"/>
</dbReference>
<evidence type="ECO:0000256" key="2">
    <source>
        <dbReference type="ARBA" id="ARBA00022670"/>
    </source>
</evidence>
<evidence type="ECO:0000256" key="4">
    <source>
        <dbReference type="ARBA" id="ARBA00022801"/>
    </source>
</evidence>
<accession>K2JIX5</accession>
<dbReference type="AlphaFoldDB" id="K2JIX5"/>
<dbReference type="eggNOG" id="COG0006">
    <property type="taxonomic scope" value="Bacteria"/>
</dbReference>
<dbReference type="PANTHER" id="PTHR43226:SF8">
    <property type="entry name" value="XAA-PRO DIPEPTIDASE"/>
    <property type="match status" value="1"/>
</dbReference>
<dbReference type="InterPro" id="IPR036005">
    <property type="entry name" value="Creatinase/aminopeptidase-like"/>
</dbReference>
<evidence type="ECO:0000259" key="7">
    <source>
        <dbReference type="Pfam" id="PF00557"/>
    </source>
</evidence>
<feature type="domain" description="Xaa-Pro dipeptidase N-terminal" evidence="8">
    <location>
        <begin position="11"/>
        <end position="159"/>
    </location>
</feature>
<keyword evidence="6" id="KW-0464">Manganese</keyword>
<keyword evidence="5" id="KW-0482">Metalloprotease</keyword>
<proteinExistence type="predicted"/>
<dbReference type="Proteomes" id="UP000014115">
    <property type="component" value="Unassembled WGS sequence"/>
</dbReference>
<evidence type="ECO:0000256" key="1">
    <source>
        <dbReference type="ARBA" id="ARBA00001936"/>
    </source>
</evidence>
<dbReference type="GO" id="GO:0006508">
    <property type="term" value="P:proteolysis"/>
    <property type="evidence" value="ECO:0007669"/>
    <property type="project" value="UniProtKB-KW"/>
</dbReference>
<comment type="cofactor">
    <cofactor evidence="1">
        <name>Mn(2+)</name>
        <dbReference type="ChEBI" id="CHEBI:29035"/>
    </cofactor>
</comment>
<name>K2JIX5_9GAMM</name>
<feature type="domain" description="Peptidase M24" evidence="7">
    <location>
        <begin position="222"/>
        <end position="415"/>
    </location>
</feature>